<dbReference type="Proteomes" id="UP000289930">
    <property type="component" value="Segment"/>
</dbReference>
<feature type="region of interest" description="Disordered" evidence="1">
    <location>
        <begin position="1"/>
        <end position="23"/>
    </location>
</feature>
<protein>
    <submittedName>
        <fullName evidence="2">Uncharacterized protein</fullName>
    </submittedName>
</protein>
<organism evidence="2">
    <name type="scientific">Haloferax tailed virus 1</name>
    <name type="common">HFTV1</name>
    <dbReference type="NCBI Taxonomy" id="2507575"/>
    <lineage>
        <taxon>Viruses</taxon>
        <taxon>Duplodnaviria</taxon>
        <taxon>Heunggongvirae</taxon>
        <taxon>Uroviricota</taxon>
        <taxon>Caudoviricetes</taxon>
        <taxon>Kirjokansivirales</taxon>
        <taxon>Haloferuviridae</taxon>
        <taxon>Retbasiphovirus</taxon>
        <taxon>Retbasiphovirus hantatum</taxon>
        <taxon>Retbasiphovirus HFTV1</taxon>
    </lineage>
</organism>
<proteinExistence type="predicted"/>
<evidence type="ECO:0000256" key="1">
    <source>
        <dbReference type="SAM" id="MobiDB-lite"/>
    </source>
</evidence>
<name>A0A410N6R3_HFTV1</name>
<evidence type="ECO:0000313" key="3">
    <source>
        <dbReference type="Proteomes" id="UP000289930"/>
    </source>
</evidence>
<gene>
    <name evidence="2" type="ORF">HFTV1-gp16</name>
</gene>
<sequence>MSEDPRETDFDYGEKKDDGQYENYPTIDEGEFEQKPRTSYVHVDGCGERTRMTGKLPESIARDPKWYTDTYCAGCKDHVPVEEVKWIDGEDWVVNG</sequence>
<reference evidence="2" key="1">
    <citation type="journal article" date="2019" name="Environ. Microbiol.">
        <title>Novel haloarchaeal viruses from Lake Retba infecting Haloferax and Halorubrum species.</title>
        <authorList>
            <person name="Mizuno C.M."/>
            <person name="Prajapati B."/>
            <person name="Lucas-Staat S."/>
            <person name="Sime-Ngando T."/>
            <person name="Forterre P."/>
            <person name="Bamford D.H."/>
            <person name="Prangishvili D."/>
            <person name="Krupovic M."/>
            <person name="Oksanen H.M."/>
        </authorList>
    </citation>
    <scope>NUCLEOTIDE SEQUENCE</scope>
</reference>
<dbReference type="EMBL" id="MG550112">
    <property type="protein sequence ID" value="QAS68849.1"/>
    <property type="molecule type" value="Genomic_DNA"/>
</dbReference>
<feature type="compositionally biased region" description="Basic and acidic residues" evidence="1">
    <location>
        <begin position="1"/>
        <end position="19"/>
    </location>
</feature>
<evidence type="ECO:0000313" key="2">
    <source>
        <dbReference type="EMBL" id="QAS68849.1"/>
    </source>
</evidence>
<keyword evidence="3" id="KW-1185">Reference proteome</keyword>
<accession>A0A410N6R3</accession>